<reference evidence="1 2" key="1">
    <citation type="journal article" date="2014" name="Agronomy (Basel)">
        <title>A Draft Genome Sequence for Ensete ventricosum, the Drought-Tolerant Tree Against Hunger.</title>
        <authorList>
            <person name="Harrison J."/>
            <person name="Moore K.A."/>
            <person name="Paszkiewicz K."/>
            <person name="Jones T."/>
            <person name="Grant M."/>
            <person name="Ambacheew D."/>
            <person name="Muzemil S."/>
            <person name="Studholme D.J."/>
        </authorList>
    </citation>
    <scope>NUCLEOTIDE SEQUENCE [LARGE SCALE GENOMIC DNA]</scope>
</reference>
<name>A0A426YRC8_ENSVE</name>
<organism evidence="1 2">
    <name type="scientific">Ensete ventricosum</name>
    <name type="common">Abyssinian banana</name>
    <name type="synonym">Musa ensete</name>
    <dbReference type="NCBI Taxonomy" id="4639"/>
    <lineage>
        <taxon>Eukaryota</taxon>
        <taxon>Viridiplantae</taxon>
        <taxon>Streptophyta</taxon>
        <taxon>Embryophyta</taxon>
        <taxon>Tracheophyta</taxon>
        <taxon>Spermatophyta</taxon>
        <taxon>Magnoliopsida</taxon>
        <taxon>Liliopsida</taxon>
        <taxon>Zingiberales</taxon>
        <taxon>Musaceae</taxon>
        <taxon>Ensete</taxon>
    </lineage>
</organism>
<accession>A0A426YRC8</accession>
<comment type="caution">
    <text evidence="1">The sequence shown here is derived from an EMBL/GenBank/DDBJ whole genome shotgun (WGS) entry which is preliminary data.</text>
</comment>
<gene>
    <name evidence="1" type="ORF">B296_00049300</name>
</gene>
<evidence type="ECO:0000313" key="1">
    <source>
        <dbReference type="EMBL" id="RRT54252.1"/>
    </source>
</evidence>
<sequence length="72" mass="8890">MTLHPYIFILMDMLFLKCNILPKPPWFLMRHFEISGDFHDFPQEWTMMLEVFANDDLRSTTRDHKKIEFVQW</sequence>
<evidence type="ECO:0000313" key="2">
    <source>
        <dbReference type="Proteomes" id="UP000287651"/>
    </source>
</evidence>
<dbReference type="EMBL" id="AMZH03010697">
    <property type="protein sequence ID" value="RRT54252.1"/>
    <property type="molecule type" value="Genomic_DNA"/>
</dbReference>
<dbReference type="Proteomes" id="UP000287651">
    <property type="component" value="Unassembled WGS sequence"/>
</dbReference>
<protein>
    <submittedName>
        <fullName evidence="1">Uncharacterized protein</fullName>
    </submittedName>
</protein>
<dbReference type="AlphaFoldDB" id="A0A426YRC8"/>
<proteinExistence type="predicted"/>